<dbReference type="InterPro" id="IPR011060">
    <property type="entry name" value="RibuloseP-bd_barrel"/>
</dbReference>
<dbReference type="CDD" id="cd04724">
    <property type="entry name" value="Tryptophan_synthase_alpha"/>
    <property type="match status" value="1"/>
</dbReference>
<comment type="subunit">
    <text evidence="3 9">Tetramer of two alpha and two beta chains.</text>
</comment>
<keyword evidence="7 9" id="KW-0456">Lyase</keyword>
<name>A0A858RBA5_9PROT</name>
<dbReference type="FunFam" id="3.20.20.70:FF:000037">
    <property type="entry name" value="Tryptophan synthase alpha chain"/>
    <property type="match status" value="1"/>
</dbReference>
<gene>
    <name evidence="9" type="primary">trpA</name>
    <name evidence="11" type="ORF">HHL28_17530</name>
</gene>
<dbReference type="PANTHER" id="PTHR43406">
    <property type="entry name" value="TRYPTOPHAN SYNTHASE, ALPHA CHAIN"/>
    <property type="match status" value="1"/>
</dbReference>
<evidence type="ECO:0000256" key="8">
    <source>
        <dbReference type="ARBA" id="ARBA00049047"/>
    </source>
</evidence>
<dbReference type="Pfam" id="PF00290">
    <property type="entry name" value="Trp_syntA"/>
    <property type="match status" value="1"/>
</dbReference>
<reference evidence="11" key="1">
    <citation type="submission" date="2020-04" db="EMBL/GenBank/DDBJ databases">
        <title>A desert anoxygenic phototrophic bacterium fixes CO2 using RubisCO under aerobic conditions.</title>
        <authorList>
            <person name="Tang K."/>
        </authorList>
    </citation>
    <scope>NUCLEOTIDE SEQUENCE [LARGE SCALE GENOMIC DNA]</scope>
    <source>
        <strain evidence="11">MIMtkB3</strain>
    </source>
</reference>
<evidence type="ECO:0000313" key="12">
    <source>
        <dbReference type="Proteomes" id="UP000501891"/>
    </source>
</evidence>
<keyword evidence="12" id="KW-1185">Reference proteome</keyword>
<dbReference type="SUPFAM" id="SSF51366">
    <property type="entry name" value="Ribulose-phoshate binding barrel"/>
    <property type="match status" value="1"/>
</dbReference>
<evidence type="ECO:0000256" key="3">
    <source>
        <dbReference type="ARBA" id="ARBA00011270"/>
    </source>
</evidence>
<feature type="active site" description="Proton acceptor" evidence="9">
    <location>
        <position position="54"/>
    </location>
</feature>
<dbReference type="Gene3D" id="3.20.20.70">
    <property type="entry name" value="Aldolase class I"/>
    <property type="match status" value="1"/>
</dbReference>
<evidence type="ECO:0000256" key="2">
    <source>
        <dbReference type="ARBA" id="ARBA00004733"/>
    </source>
</evidence>
<dbReference type="GO" id="GO:0004834">
    <property type="term" value="F:tryptophan synthase activity"/>
    <property type="evidence" value="ECO:0007669"/>
    <property type="project" value="UniProtKB-UniRule"/>
</dbReference>
<evidence type="ECO:0000256" key="4">
    <source>
        <dbReference type="ARBA" id="ARBA00022605"/>
    </source>
</evidence>
<comment type="pathway">
    <text evidence="2 9">Amino-acid biosynthesis; L-tryptophan biosynthesis; L-tryptophan from chorismate: step 5/5.</text>
</comment>
<dbReference type="EMBL" id="CP051775">
    <property type="protein sequence ID" value="QJE74621.1"/>
    <property type="molecule type" value="Genomic_DNA"/>
</dbReference>
<dbReference type="UniPathway" id="UPA00035">
    <property type="reaction ID" value="UER00044"/>
</dbReference>
<comment type="catalytic activity">
    <reaction evidence="8 9">
        <text>(1S,2R)-1-C-(indol-3-yl)glycerol 3-phosphate + L-serine = D-glyceraldehyde 3-phosphate + L-tryptophan + H2O</text>
        <dbReference type="Rhea" id="RHEA:10532"/>
        <dbReference type="ChEBI" id="CHEBI:15377"/>
        <dbReference type="ChEBI" id="CHEBI:33384"/>
        <dbReference type="ChEBI" id="CHEBI:57912"/>
        <dbReference type="ChEBI" id="CHEBI:58866"/>
        <dbReference type="ChEBI" id="CHEBI:59776"/>
        <dbReference type="EC" id="4.2.1.20"/>
    </reaction>
</comment>
<evidence type="ECO:0000256" key="7">
    <source>
        <dbReference type="ARBA" id="ARBA00023239"/>
    </source>
</evidence>
<evidence type="ECO:0000256" key="1">
    <source>
        <dbReference type="ARBA" id="ARBA00003365"/>
    </source>
</evidence>
<evidence type="ECO:0000313" key="11">
    <source>
        <dbReference type="EMBL" id="QJE74621.1"/>
    </source>
</evidence>
<accession>A0A858RBA5</accession>
<dbReference type="HAMAP" id="MF_00131">
    <property type="entry name" value="Trp_synth_alpha"/>
    <property type="match status" value="1"/>
</dbReference>
<keyword evidence="5 9" id="KW-0822">Tryptophan biosynthesis</keyword>
<protein>
    <recommendedName>
        <fullName evidence="9">Tryptophan synthase alpha chain</fullName>
        <ecNumber evidence="9">4.2.1.20</ecNumber>
    </recommendedName>
</protein>
<comment type="function">
    <text evidence="1 9">The alpha subunit is responsible for the aldol cleavage of indoleglycerol phosphate to indole and glyceraldehyde 3-phosphate.</text>
</comment>
<sequence length="291" mass="30419">MSTQDSGRIAARFAALKAEGRAGLVTFVMAGDPDHNTALAILKGLPGAGADLVELGMPFTDPMADGPAIQAAGLRALGSGARMTRTLELVRAFRAGDQATPLVLMGYYNPIYSYGVERFLTDAREAGVDGLIVVDLPPEEDQELCLPALAAGVNFIRLTTPTTDDKRLPAVLANTSGFVYYVSITGITGAGSATAEAIQAAVDRLRRHTDLPVAVGFGINTPEQAAAVSRIADAAVVGSAIVRHVEQNLDASGRPTAALVPSVLSYVRALADGVRQARGRDGVPLRRQWVS</sequence>
<evidence type="ECO:0000256" key="9">
    <source>
        <dbReference type="HAMAP-Rule" id="MF_00131"/>
    </source>
</evidence>
<keyword evidence="6 9" id="KW-0057">Aromatic amino acid biosynthesis</keyword>
<dbReference type="GO" id="GO:0005829">
    <property type="term" value="C:cytosol"/>
    <property type="evidence" value="ECO:0007669"/>
    <property type="project" value="TreeGrafter"/>
</dbReference>
<proteinExistence type="inferred from homology"/>
<dbReference type="AlphaFoldDB" id="A0A858RBA5"/>
<comment type="similarity">
    <text evidence="9 10">Belongs to the TrpA family.</text>
</comment>
<evidence type="ECO:0000256" key="5">
    <source>
        <dbReference type="ARBA" id="ARBA00022822"/>
    </source>
</evidence>
<dbReference type="PANTHER" id="PTHR43406:SF1">
    <property type="entry name" value="TRYPTOPHAN SYNTHASE ALPHA CHAIN, CHLOROPLASTIC"/>
    <property type="match status" value="1"/>
</dbReference>
<feature type="active site" description="Proton acceptor" evidence="9">
    <location>
        <position position="65"/>
    </location>
</feature>
<dbReference type="Proteomes" id="UP000501891">
    <property type="component" value="Chromosome"/>
</dbReference>
<dbReference type="NCBIfam" id="TIGR00262">
    <property type="entry name" value="trpA"/>
    <property type="match status" value="1"/>
</dbReference>
<evidence type="ECO:0000256" key="6">
    <source>
        <dbReference type="ARBA" id="ARBA00023141"/>
    </source>
</evidence>
<dbReference type="InterPro" id="IPR002028">
    <property type="entry name" value="Trp_synthase_suA"/>
</dbReference>
<dbReference type="PROSITE" id="PS00167">
    <property type="entry name" value="TRP_SYNTHASE_ALPHA"/>
    <property type="match status" value="1"/>
</dbReference>
<dbReference type="KEGG" id="acru:HHL28_17530"/>
<organism evidence="11 12">
    <name type="scientific">Aerophototrophica crusticola</name>
    <dbReference type="NCBI Taxonomy" id="1709002"/>
    <lineage>
        <taxon>Bacteria</taxon>
        <taxon>Pseudomonadati</taxon>
        <taxon>Pseudomonadota</taxon>
        <taxon>Alphaproteobacteria</taxon>
        <taxon>Rhodospirillales</taxon>
        <taxon>Rhodospirillaceae</taxon>
        <taxon>Aerophototrophica</taxon>
    </lineage>
</organism>
<dbReference type="InterPro" id="IPR018204">
    <property type="entry name" value="Trp_synthase_alpha_AS"/>
</dbReference>
<keyword evidence="4 9" id="KW-0028">Amino-acid biosynthesis</keyword>
<dbReference type="EC" id="4.2.1.20" evidence="9"/>
<dbReference type="InterPro" id="IPR013785">
    <property type="entry name" value="Aldolase_TIM"/>
</dbReference>
<evidence type="ECO:0000256" key="10">
    <source>
        <dbReference type="RuleBase" id="RU003662"/>
    </source>
</evidence>